<organism evidence="3 4">
    <name type="scientific">Caryophanon tenue</name>
    <dbReference type="NCBI Taxonomy" id="33978"/>
    <lineage>
        <taxon>Bacteria</taxon>
        <taxon>Bacillati</taxon>
        <taxon>Bacillota</taxon>
        <taxon>Bacilli</taxon>
        <taxon>Bacillales</taxon>
        <taxon>Caryophanaceae</taxon>
        <taxon>Caryophanon</taxon>
    </lineage>
</organism>
<protein>
    <recommendedName>
        <fullName evidence="5">DUF1835 domain-containing protein</fullName>
    </recommendedName>
</protein>
<reference evidence="3 4" key="1">
    <citation type="submission" date="2016-07" db="EMBL/GenBank/DDBJ databases">
        <title>Caryophanon tenue genome sequencing.</title>
        <authorList>
            <person name="Verma A."/>
            <person name="Pal Y."/>
            <person name="Krishnamurthi S."/>
        </authorList>
    </citation>
    <scope>NUCLEOTIDE SEQUENCE [LARGE SCALE GENOMIC DNA]</scope>
    <source>
        <strain evidence="3 4">DSM 14152</strain>
    </source>
</reference>
<evidence type="ECO:0008006" key="5">
    <source>
        <dbReference type="Google" id="ProtNLM"/>
    </source>
</evidence>
<sequence>MVHAMKQLIHQLEEEEVRALLLQQFVQLQLVAEDNGYTAEQFYLQTQRTYDALVASQQQQARTAQTEAHITHIVFSDAAAGSLKIALREAGNYEQIIVLSDAWSAGPLRHLESRSGIAERYAWLANHFSMDDDEHFTYTEKMHDTVNKIRNIPSNHCVIIWAGDNGHEQTGFRFVLSLLHDKKNELRVMNINKAYEAVYENTAFTPRHMGELSAVQLARMYTSVESAYLLSQAERHQLIEQWQTLSEGPHTLRIWQNATIATVPESYYDAYILEVVQESLAENGYATSIKVARVIGEVIGHLEEPIGDQFIYARIIRLVIDGVLQMEGIPTAMQYDHIQLRCKEERTTYEL</sequence>
<keyword evidence="4" id="KW-1185">Reference proteome</keyword>
<evidence type="ECO:0000259" key="2">
    <source>
        <dbReference type="Pfam" id="PF12395"/>
    </source>
</evidence>
<dbReference type="InterPro" id="IPR022123">
    <property type="entry name" value="DUF3658"/>
</dbReference>
<dbReference type="EMBL" id="MASJ01000023">
    <property type="protein sequence ID" value="OCS84657.1"/>
    <property type="molecule type" value="Genomic_DNA"/>
</dbReference>
<evidence type="ECO:0000259" key="1">
    <source>
        <dbReference type="Pfam" id="PF08874"/>
    </source>
</evidence>
<dbReference type="Pfam" id="PF08874">
    <property type="entry name" value="DUF1835"/>
    <property type="match status" value="1"/>
</dbReference>
<evidence type="ECO:0000313" key="4">
    <source>
        <dbReference type="Proteomes" id="UP000093199"/>
    </source>
</evidence>
<dbReference type="Pfam" id="PF12395">
    <property type="entry name" value="DUF3658"/>
    <property type="match status" value="1"/>
</dbReference>
<accession>A0A1C0YBU8</accession>
<feature type="domain" description="DUF3658" evidence="2">
    <location>
        <begin position="230"/>
        <end position="335"/>
    </location>
</feature>
<comment type="caution">
    <text evidence="3">The sequence shown here is derived from an EMBL/GenBank/DDBJ whole genome shotgun (WGS) entry which is preliminary data.</text>
</comment>
<proteinExistence type="predicted"/>
<feature type="domain" description="DUF1835" evidence="1">
    <location>
        <begin position="72"/>
        <end position="190"/>
    </location>
</feature>
<dbReference type="AlphaFoldDB" id="A0A1C0YBU8"/>
<dbReference type="Proteomes" id="UP000093199">
    <property type="component" value="Unassembled WGS sequence"/>
</dbReference>
<dbReference type="InterPro" id="IPR014973">
    <property type="entry name" value="DUF1835"/>
</dbReference>
<gene>
    <name evidence="3" type="ORF">A6M13_03530</name>
</gene>
<evidence type="ECO:0000313" key="3">
    <source>
        <dbReference type="EMBL" id="OCS84657.1"/>
    </source>
</evidence>
<name>A0A1C0YBU8_9BACL</name>